<evidence type="ECO:0000256" key="1">
    <source>
        <dbReference type="SAM" id="MobiDB-lite"/>
    </source>
</evidence>
<name>A0ABR1FHD4_AURAN</name>
<feature type="region of interest" description="Disordered" evidence="1">
    <location>
        <begin position="1"/>
        <end position="23"/>
    </location>
</feature>
<sequence length="494" mass="53324">MESETLLASPSPAAVAREPVDVPNRPSRKLAAGLVGLGLLAGGVAAAFARRPVEATATELGSLKSAYCNLTISKQTFSVSDPATTGKWLRSYFPVECESDGGFTDYSLCEHSMGGCGSYVRLALNGTNEGEATPCFGIHMVNAAKRPAGDTDVATVEAHFNARLGTMGEYDAFMDFATVFVANSLDSYINDFERDGVAYMLLRWKDNSDVHTTDGGTTGRTFFSLIVHIPDSQINFEIVSAVAPEAKAQRPIFEDDMVRLPHSTISSAGASPPGEDYLIPVAISKGTSDIETISTYYTQILQADFDYLYSDETEGLTMKTFRLPEAAMPIRFIQRTDTSSYASTFGVKDLENAKNEAHEASYTSPSCGFDQYYDNHFDLTQYEVPVDTYTDLLTTAGNKWHCSRVGFGALDVYAVEPTGDAIQLDGYLTDAGTSTMMTYGCYNTSNVLFHLCSEGKCITKSAPVSHLEPGDDDPTKTDDLTVAATTTSSSEETA</sequence>
<evidence type="ECO:0000313" key="3">
    <source>
        <dbReference type="Proteomes" id="UP001363151"/>
    </source>
</evidence>
<dbReference type="Proteomes" id="UP001363151">
    <property type="component" value="Unassembled WGS sequence"/>
</dbReference>
<organism evidence="2 3">
    <name type="scientific">Aureococcus anophagefferens</name>
    <name type="common">Harmful bloom alga</name>
    <dbReference type="NCBI Taxonomy" id="44056"/>
    <lineage>
        <taxon>Eukaryota</taxon>
        <taxon>Sar</taxon>
        <taxon>Stramenopiles</taxon>
        <taxon>Ochrophyta</taxon>
        <taxon>Pelagophyceae</taxon>
        <taxon>Pelagomonadales</taxon>
        <taxon>Pelagomonadaceae</taxon>
        <taxon>Aureococcus</taxon>
    </lineage>
</organism>
<dbReference type="EMBL" id="JBBJCI010000423">
    <property type="protein sequence ID" value="KAK7230782.1"/>
    <property type="molecule type" value="Genomic_DNA"/>
</dbReference>
<evidence type="ECO:0000313" key="2">
    <source>
        <dbReference type="EMBL" id="KAK7230782.1"/>
    </source>
</evidence>
<reference evidence="2 3" key="1">
    <citation type="submission" date="2024-03" db="EMBL/GenBank/DDBJ databases">
        <title>Aureococcus anophagefferens CCMP1851 and Kratosvirus quantuckense: Draft genome of a second virus-susceptible host strain in the model system.</title>
        <authorList>
            <person name="Chase E."/>
            <person name="Truchon A.R."/>
            <person name="Schepens W."/>
            <person name="Wilhelm S.W."/>
        </authorList>
    </citation>
    <scope>NUCLEOTIDE SEQUENCE [LARGE SCALE GENOMIC DNA]</scope>
    <source>
        <strain evidence="2 3">CCMP1851</strain>
    </source>
</reference>
<protein>
    <recommendedName>
        <fullName evidence="4">Tat pathway signal sequence</fullName>
    </recommendedName>
</protein>
<accession>A0ABR1FHD4</accession>
<gene>
    <name evidence="2" type="ORF">SO694_0007506</name>
</gene>
<keyword evidence="3" id="KW-1185">Reference proteome</keyword>
<feature type="region of interest" description="Disordered" evidence="1">
    <location>
        <begin position="465"/>
        <end position="494"/>
    </location>
</feature>
<proteinExistence type="predicted"/>
<comment type="caution">
    <text evidence="2">The sequence shown here is derived from an EMBL/GenBank/DDBJ whole genome shotgun (WGS) entry which is preliminary data.</text>
</comment>
<evidence type="ECO:0008006" key="4">
    <source>
        <dbReference type="Google" id="ProtNLM"/>
    </source>
</evidence>
<feature type="compositionally biased region" description="Low complexity" evidence="1">
    <location>
        <begin position="483"/>
        <end position="494"/>
    </location>
</feature>